<accession>A0AAV5GS55</accession>
<keyword evidence="2" id="KW-0809">Transit peptide</keyword>
<dbReference type="Pfam" id="PF08561">
    <property type="entry name" value="Ribosomal_L37"/>
    <property type="match status" value="1"/>
</dbReference>
<dbReference type="AlphaFoldDB" id="A0AAV5GS55"/>
<dbReference type="PANTHER" id="PTHR28595:SF1">
    <property type="entry name" value="LARGE RIBOSOMAL SUBUNIT PROTEIN ML54"/>
    <property type="match status" value="1"/>
</dbReference>
<keyword evidence="4" id="KW-0496">Mitochondrion</keyword>
<evidence type="ECO:0000313" key="10">
    <source>
        <dbReference type="Proteomes" id="UP001342314"/>
    </source>
</evidence>
<evidence type="ECO:0000256" key="8">
    <source>
        <dbReference type="SAM" id="MobiDB-lite"/>
    </source>
</evidence>
<feature type="region of interest" description="Disordered" evidence="8">
    <location>
        <begin position="115"/>
        <end position="134"/>
    </location>
</feature>
<evidence type="ECO:0000256" key="6">
    <source>
        <dbReference type="ARBA" id="ARBA00033752"/>
    </source>
</evidence>
<organism evidence="9 10">
    <name type="scientific">Rhodotorula paludigena</name>
    <dbReference type="NCBI Taxonomy" id="86838"/>
    <lineage>
        <taxon>Eukaryota</taxon>
        <taxon>Fungi</taxon>
        <taxon>Dikarya</taxon>
        <taxon>Basidiomycota</taxon>
        <taxon>Pucciniomycotina</taxon>
        <taxon>Microbotryomycetes</taxon>
        <taxon>Sporidiobolales</taxon>
        <taxon>Sporidiobolaceae</taxon>
        <taxon>Rhodotorula</taxon>
    </lineage>
</organism>
<evidence type="ECO:0000256" key="4">
    <source>
        <dbReference type="ARBA" id="ARBA00023128"/>
    </source>
</evidence>
<sequence>MSCTCHALVSAARQPSRRIARPVHALFARSFSSSVATQSAPTLNTKLKSGSTAPIPPTSSCPPGTVLKNLNYLKDGADPVALPEADYPPWLWTLLEPATKEHGQNDEAANLRKQKKALKREAKTGIKAANALKG</sequence>
<proteinExistence type="inferred from homology"/>
<evidence type="ECO:0000256" key="7">
    <source>
        <dbReference type="ARBA" id="ARBA00035179"/>
    </source>
</evidence>
<protein>
    <recommendedName>
        <fullName evidence="7">Large ribosomal subunit protein mL54</fullName>
    </recommendedName>
</protein>
<evidence type="ECO:0000256" key="3">
    <source>
        <dbReference type="ARBA" id="ARBA00022980"/>
    </source>
</evidence>
<evidence type="ECO:0000313" key="9">
    <source>
        <dbReference type="EMBL" id="GJN93063.1"/>
    </source>
</evidence>
<evidence type="ECO:0000256" key="5">
    <source>
        <dbReference type="ARBA" id="ARBA00023274"/>
    </source>
</evidence>
<comment type="similarity">
    <text evidence="6">Belongs to the mitochondrion-specific ribosomal protein mL54 family.</text>
</comment>
<feature type="compositionally biased region" description="Polar residues" evidence="8">
    <location>
        <begin position="33"/>
        <end position="52"/>
    </location>
</feature>
<dbReference type="Proteomes" id="UP001342314">
    <property type="component" value="Unassembled WGS sequence"/>
</dbReference>
<keyword evidence="10" id="KW-1185">Reference proteome</keyword>
<dbReference type="GO" id="GO:0005762">
    <property type="term" value="C:mitochondrial large ribosomal subunit"/>
    <property type="evidence" value="ECO:0007669"/>
    <property type="project" value="TreeGrafter"/>
</dbReference>
<dbReference type="InterPro" id="IPR013870">
    <property type="entry name" value="Ribosomal_mL54"/>
</dbReference>
<dbReference type="PANTHER" id="PTHR28595">
    <property type="entry name" value="39S RIBOSOMAL PROTEIN L54, MITOCHONDRIAL"/>
    <property type="match status" value="1"/>
</dbReference>
<keyword evidence="3" id="KW-0689">Ribosomal protein</keyword>
<comment type="subcellular location">
    <subcellularLocation>
        <location evidence="1">Mitochondrion</location>
    </subcellularLocation>
</comment>
<gene>
    <name evidence="9" type="ORF">Rhopal_006108-T1</name>
</gene>
<dbReference type="EMBL" id="BQKY01000013">
    <property type="protein sequence ID" value="GJN93063.1"/>
    <property type="molecule type" value="Genomic_DNA"/>
</dbReference>
<comment type="caution">
    <text evidence="9">The sequence shown here is derived from an EMBL/GenBank/DDBJ whole genome shotgun (WGS) entry which is preliminary data.</text>
</comment>
<evidence type="ECO:0000256" key="1">
    <source>
        <dbReference type="ARBA" id="ARBA00004173"/>
    </source>
</evidence>
<keyword evidence="5" id="KW-0687">Ribonucleoprotein</keyword>
<feature type="region of interest" description="Disordered" evidence="8">
    <location>
        <begin position="33"/>
        <end position="61"/>
    </location>
</feature>
<name>A0AAV5GS55_9BASI</name>
<reference evidence="9 10" key="1">
    <citation type="submission" date="2021-12" db="EMBL/GenBank/DDBJ databases">
        <title>High titer production of polyol ester of fatty acids by Rhodotorula paludigena BS15 towards product separation-free biomass refinery.</title>
        <authorList>
            <person name="Mano J."/>
            <person name="Ono H."/>
            <person name="Tanaka T."/>
            <person name="Naito K."/>
            <person name="Sushida H."/>
            <person name="Ike M."/>
            <person name="Tokuyasu K."/>
            <person name="Kitaoka M."/>
        </authorList>
    </citation>
    <scope>NUCLEOTIDE SEQUENCE [LARGE SCALE GENOMIC DNA]</scope>
    <source>
        <strain evidence="9 10">BS15</strain>
    </source>
</reference>
<dbReference type="GO" id="GO:0003735">
    <property type="term" value="F:structural constituent of ribosome"/>
    <property type="evidence" value="ECO:0007669"/>
    <property type="project" value="TreeGrafter"/>
</dbReference>
<evidence type="ECO:0000256" key="2">
    <source>
        <dbReference type="ARBA" id="ARBA00022946"/>
    </source>
</evidence>